<dbReference type="EMBL" id="AWWV01014092">
    <property type="protein sequence ID" value="OMO58830.1"/>
    <property type="molecule type" value="Genomic_DNA"/>
</dbReference>
<reference evidence="1 2" key="1">
    <citation type="submission" date="2013-09" db="EMBL/GenBank/DDBJ databases">
        <title>Corchorus capsularis genome sequencing.</title>
        <authorList>
            <person name="Alam M."/>
            <person name="Haque M.S."/>
            <person name="Islam M.S."/>
            <person name="Emdad E.M."/>
            <person name="Islam M.M."/>
            <person name="Ahmed B."/>
            <person name="Halim A."/>
            <person name="Hossen Q.M.M."/>
            <person name="Hossain M.Z."/>
            <person name="Ahmed R."/>
            <person name="Khan M.M."/>
            <person name="Islam R."/>
            <person name="Rashid M.M."/>
            <person name="Khan S.A."/>
            <person name="Rahman M.S."/>
            <person name="Alam M."/>
        </authorList>
    </citation>
    <scope>NUCLEOTIDE SEQUENCE [LARGE SCALE GENOMIC DNA]</scope>
    <source>
        <strain evidence="2">cv. CVL-1</strain>
        <tissue evidence="1">Whole seedling</tissue>
    </source>
</reference>
<dbReference type="AlphaFoldDB" id="A0A1R3GLC1"/>
<feature type="non-terminal residue" evidence="1">
    <location>
        <position position="1"/>
    </location>
</feature>
<keyword evidence="2" id="KW-1185">Reference proteome</keyword>
<gene>
    <name evidence="1" type="ORF">CCACVL1_25328</name>
</gene>
<evidence type="ECO:0000313" key="1">
    <source>
        <dbReference type="EMBL" id="OMO58830.1"/>
    </source>
</evidence>
<proteinExistence type="predicted"/>
<evidence type="ECO:0000313" key="2">
    <source>
        <dbReference type="Proteomes" id="UP000188268"/>
    </source>
</evidence>
<dbReference type="OrthoDB" id="1014304at2759"/>
<accession>A0A1R3GLC1</accession>
<protein>
    <submittedName>
        <fullName evidence="1">Uncharacterized protein</fullName>
    </submittedName>
</protein>
<organism evidence="1 2">
    <name type="scientific">Corchorus capsularis</name>
    <name type="common">Jute</name>
    <dbReference type="NCBI Taxonomy" id="210143"/>
    <lineage>
        <taxon>Eukaryota</taxon>
        <taxon>Viridiplantae</taxon>
        <taxon>Streptophyta</taxon>
        <taxon>Embryophyta</taxon>
        <taxon>Tracheophyta</taxon>
        <taxon>Spermatophyta</taxon>
        <taxon>Magnoliopsida</taxon>
        <taxon>eudicotyledons</taxon>
        <taxon>Gunneridae</taxon>
        <taxon>Pentapetalae</taxon>
        <taxon>rosids</taxon>
        <taxon>malvids</taxon>
        <taxon>Malvales</taxon>
        <taxon>Malvaceae</taxon>
        <taxon>Grewioideae</taxon>
        <taxon>Apeibeae</taxon>
        <taxon>Corchorus</taxon>
    </lineage>
</organism>
<name>A0A1R3GLC1_COCAP</name>
<dbReference type="Proteomes" id="UP000188268">
    <property type="component" value="Unassembled WGS sequence"/>
</dbReference>
<sequence length="37" mass="4020">GLALTNPDPTRVAHLVMMDESPNRGCCVRKVSNLRPA</sequence>
<dbReference type="Gramene" id="OMO58830">
    <property type="protein sequence ID" value="OMO58830"/>
    <property type="gene ID" value="CCACVL1_25328"/>
</dbReference>
<comment type="caution">
    <text evidence="1">The sequence shown here is derived from an EMBL/GenBank/DDBJ whole genome shotgun (WGS) entry which is preliminary data.</text>
</comment>